<dbReference type="EMBL" id="JH717849">
    <property type="protein sequence ID" value="EWY81765.1"/>
    <property type="molecule type" value="Genomic_DNA"/>
</dbReference>
<dbReference type="Pfam" id="PF01061">
    <property type="entry name" value="ABC2_membrane"/>
    <property type="match status" value="2"/>
</dbReference>
<evidence type="ECO:0000256" key="2">
    <source>
        <dbReference type="ARBA" id="ARBA00006012"/>
    </source>
</evidence>
<feature type="transmembrane region" description="Helical" evidence="9">
    <location>
        <begin position="623"/>
        <end position="644"/>
    </location>
</feature>
<evidence type="ECO:0000313" key="11">
    <source>
        <dbReference type="EMBL" id="EWY81765.1"/>
    </source>
</evidence>
<dbReference type="GO" id="GO:0016020">
    <property type="term" value="C:membrane"/>
    <property type="evidence" value="ECO:0007669"/>
    <property type="project" value="UniProtKB-SubCell"/>
</dbReference>
<dbReference type="InterPro" id="IPR003593">
    <property type="entry name" value="AAA+_ATPase"/>
</dbReference>
<dbReference type="PANTHER" id="PTHR19241">
    <property type="entry name" value="ATP-BINDING CASSETTE TRANSPORTER"/>
    <property type="match status" value="1"/>
</dbReference>
<dbReference type="SMART" id="SM00382">
    <property type="entry name" value="AAA"/>
    <property type="match status" value="2"/>
</dbReference>
<feature type="transmembrane region" description="Helical" evidence="9">
    <location>
        <begin position="1324"/>
        <end position="1342"/>
    </location>
</feature>
<feature type="transmembrane region" description="Helical" evidence="9">
    <location>
        <begin position="480"/>
        <end position="501"/>
    </location>
</feature>
<keyword evidence="3" id="KW-0813">Transport</keyword>
<dbReference type="CDD" id="cd03232">
    <property type="entry name" value="ABCG_PDR_domain2"/>
    <property type="match status" value="1"/>
</dbReference>
<evidence type="ECO:0000256" key="8">
    <source>
        <dbReference type="ARBA" id="ARBA00023136"/>
    </source>
</evidence>
<evidence type="ECO:0000259" key="10">
    <source>
        <dbReference type="PROSITE" id="PS50893"/>
    </source>
</evidence>
<evidence type="ECO:0000256" key="5">
    <source>
        <dbReference type="ARBA" id="ARBA00022741"/>
    </source>
</evidence>
<keyword evidence="4 9" id="KW-0812">Transmembrane</keyword>
<dbReference type="PROSITE" id="PS00211">
    <property type="entry name" value="ABC_TRANSPORTER_1"/>
    <property type="match status" value="1"/>
</dbReference>
<comment type="similarity">
    <text evidence="2">Belongs to the ABC transporter superfamily. ABCG family. PDR (TC 3.A.1.205) subfamily.</text>
</comment>
<dbReference type="InterPro" id="IPR029481">
    <property type="entry name" value="ABC_trans_N"/>
</dbReference>
<feature type="transmembrane region" description="Helical" evidence="9">
    <location>
        <begin position="1300"/>
        <end position="1318"/>
    </location>
</feature>
<dbReference type="GO" id="GO:0016887">
    <property type="term" value="F:ATP hydrolysis activity"/>
    <property type="evidence" value="ECO:0007669"/>
    <property type="project" value="InterPro"/>
</dbReference>
<dbReference type="Pfam" id="PF14510">
    <property type="entry name" value="ABC_trans_N"/>
    <property type="match status" value="1"/>
</dbReference>
<dbReference type="InterPro" id="IPR043926">
    <property type="entry name" value="ABCG_dom"/>
</dbReference>
<evidence type="ECO:0000313" key="12">
    <source>
        <dbReference type="Proteomes" id="UP000030753"/>
    </source>
</evidence>
<feature type="transmembrane region" description="Helical" evidence="9">
    <location>
        <begin position="558"/>
        <end position="583"/>
    </location>
</feature>
<feature type="transmembrane region" description="Helical" evidence="9">
    <location>
        <begin position="1419"/>
        <end position="1440"/>
    </location>
</feature>
<dbReference type="Pfam" id="PF06422">
    <property type="entry name" value="PDR_CDR"/>
    <property type="match status" value="2"/>
</dbReference>
<organism evidence="11 12">
    <name type="scientific">Fusarium oxysporum NRRL 32931</name>
    <dbReference type="NCBI Taxonomy" id="660029"/>
    <lineage>
        <taxon>Eukaryota</taxon>
        <taxon>Fungi</taxon>
        <taxon>Dikarya</taxon>
        <taxon>Ascomycota</taxon>
        <taxon>Pezizomycotina</taxon>
        <taxon>Sordariomycetes</taxon>
        <taxon>Hypocreomycetidae</taxon>
        <taxon>Hypocreales</taxon>
        <taxon>Nectriaceae</taxon>
        <taxon>Fusarium</taxon>
        <taxon>Fusarium oxysporum species complex</taxon>
    </lineage>
</organism>
<proteinExistence type="inferred from homology"/>
<keyword evidence="7 9" id="KW-1133">Transmembrane helix</keyword>
<sequence length="1454" mass="162326">MYAIAPPSTPQDTEAETAVEDTAEPVLQLARTFSLTRTFSALSTNINPFLAQDSHLDPKSPDFEPESWVKALLHTFSKDPSKHPRYTAGVSWRNLSVHGFSDPTEFQKDVFNVIWRSPLTALNWFAKRKQKVKIISDFDGLVKSGELLLVLGRPGSGVSTLLKTIAGHTHGLHLDDSSEFNYQGIPWDLMHRNFRGEVIYQAETDIHFPQLTVGDTLLFAALARTPQHIIANISRHVYAEHMRDAVMAMFGISNTLNTKVGDDFVRGVSGGERKRVSIAEAILNQSAIQCWDNSTRGLDSATALEFVRKLRLGTKLGGASAVVAMYQASQAAYDAKFDKVLLLYEGRQIFFGPTSEATQYFTAMGFECPPRQTTADFLTSLTNPDERIVRPGYENKVPRSPDEFADEWRMSQHRSSLLSDIAAFEIQYPLDGKQVETLKGIRRAQKAKFTSDKSPFTISIPMQIHLCIGRGVKRLLGDKTFFVVTIAVNFVMSLVLGSVYFDLPSTAEAMNRRASVIFFAILFNGLSSALEILALYVQRPIVEKHARYALYRPLSESVSSIICDLPSKIISTLAFNIPLYFMVHLRRDASAFFIFLLFGFTTTMTMSMILRTIAQSSKTVHQALVPAAIFIIGLVIYAGFVLPIRSMKGWLRWINYVNPIAYAYESLVANEFSGRSFGCQTMIPSGPGYEDIEPMQRTCSVAGALPGRDFIDGDFFMGTVYKYHYSHLWRNYGILIAFIIFFTFTYLFAAEYFSSEASKGEVLVFRKVKKSRHPETSDEEAVKSEFQPAQVVNDGTNGTNHVPTEKPPSSSTFCWRNVCYDVKVKGETRRILSDVNGWVQPGKLTALMGATGAGKTTLLDVLADRVTMGVITGDILVNGLPRGKSFQRTTGYVQQQDIHLETSTVREALRFSAALRQPSSVCMQDKIDYVEEVISLLEMGPYADAVIGVSGKGLNVEQRKRLSIGVELVAKPEALIFLDEPTSGLDSQTAWAIVSLLKKLANHGLAILCTIHQPSGIIFQQFDRLLLLAKGGRTVYFGDIGENATALTGYFERHDAAQCRPEENPAEWMLHVIGAAPGAHTDRDWVETWKASSESHGVQKELDSLAQSRHVTSEADTQDTSYAASVSQQFLACTQRVAQQHWRTPTYIYSKLSLCFITSLFIGLSFQNSPLSLQGLQNQLFSIFMLLVIFAFLIYQTMPGFVTQRTLYEGRERSSKTYAWYNLILANTVIEMAWNSVASLAIYFPFYFLVGMYDNGRITDTQHERGAFMFLLTWAFMVYEGTFAHMCVAGAPTAEVGATLGLFLFMMALVFCGVLVPYSSLPGFWTFMYRVSPLTYLIGAMISNGVGKQELTCSEIEFLQFQTPANLTCGEYVGQFVQAVGGVLSNPGSNQTCLYCPIASTDTYLTTMSIRYSERWRNFGLLWAFIVFDVIAALAAYWLIRVPKKGTRLLFWKK</sequence>
<dbReference type="InterPro" id="IPR027417">
    <property type="entry name" value="P-loop_NTPase"/>
</dbReference>
<evidence type="ECO:0000256" key="7">
    <source>
        <dbReference type="ARBA" id="ARBA00022989"/>
    </source>
</evidence>
<dbReference type="GO" id="GO:0140359">
    <property type="term" value="F:ABC-type transporter activity"/>
    <property type="evidence" value="ECO:0007669"/>
    <property type="project" value="InterPro"/>
</dbReference>
<evidence type="ECO:0000256" key="3">
    <source>
        <dbReference type="ARBA" id="ARBA00022448"/>
    </source>
</evidence>
<dbReference type="InterPro" id="IPR003439">
    <property type="entry name" value="ABC_transporter-like_ATP-bd"/>
</dbReference>
<feature type="transmembrane region" description="Helical" evidence="9">
    <location>
        <begin position="1179"/>
        <end position="1198"/>
    </location>
</feature>
<keyword evidence="6" id="KW-0067">ATP-binding</keyword>
<dbReference type="PROSITE" id="PS50893">
    <property type="entry name" value="ABC_TRANSPORTER_2"/>
    <property type="match status" value="2"/>
</dbReference>
<dbReference type="Pfam" id="PF00005">
    <property type="entry name" value="ABC_tran"/>
    <property type="match status" value="2"/>
</dbReference>
<keyword evidence="5" id="KW-0547">Nucleotide-binding</keyword>
<feature type="transmembrane region" description="Helical" evidence="9">
    <location>
        <begin position="1266"/>
        <end position="1288"/>
    </location>
</feature>
<dbReference type="InterPro" id="IPR034003">
    <property type="entry name" value="ABCG_PDR_2"/>
</dbReference>
<feature type="transmembrane region" description="Helical" evidence="9">
    <location>
        <begin position="1219"/>
        <end position="1246"/>
    </location>
</feature>
<feature type="transmembrane region" description="Helical" evidence="9">
    <location>
        <begin position="729"/>
        <end position="749"/>
    </location>
</feature>
<dbReference type="InterPro" id="IPR013525">
    <property type="entry name" value="ABC2_TM"/>
</dbReference>
<comment type="subcellular location">
    <subcellularLocation>
        <location evidence="1">Membrane</location>
        <topology evidence="1">Multi-pass membrane protein</topology>
    </subcellularLocation>
</comment>
<dbReference type="OrthoDB" id="245989at2759"/>
<evidence type="ECO:0000256" key="1">
    <source>
        <dbReference type="ARBA" id="ARBA00004141"/>
    </source>
</evidence>
<dbReference type="Proteomes" id="UP000030753">
    <property type="component" value="Unassembled WGS sequence"/>
</dbReference>
<feature type="transmembrane region" description="Helical" evidence="9">
    <location>
        <begin position="516"/>
        <end position="537"/>
    </location>
</feature>
<gene>
    <name evidence="11" type="ORF">FOYG_15981</name>
</gene>
<feature type="domain" description="ABC transporter" evidence="10">
    <location>
        <begin position="119"/>
        <end position="370"/>
    </location>
</feature>
<feature type="transmembrane region" description="Helical" evidence="9">
    <location>
        <begin position="589"/>
        <end position="611"/>
    </location>
</feature>
<accession>W9HL98</accession>
<dbReference type="Pfam" id="PF19055">
    <property type="entry name" value="ABC2_membrane_7"/>
    <property type="match status" value="1"/>
</dbReference>
<dbReference type="HOGENOM" id="CLU_000604_35_0_1"/>
<dbReference type="CDD" id="cd03233">
    <property type="entry name" value="ABCG_PDR_domain1"/>
    <property type="match status" value="1"/>
</dbReference>
<dbReference type="FunFam" id="3.40.50.300:FF:000054">
    <property type="entry name" value="ABC multidrug transporter atrF"/>
    <property type="match status" value="1"/>
</dbReference>
<dbReference type="InterPro" id="IPR017871">
    <property type="entry name" value="ABC_transporter-like_CS"/>
</dbReference>
<evidence type="ECO:0000256" key="6">
    <source>
        <dbReference type="ARBA" id="ARBA00022840"/>
    </source>
</evidence>
<protein>
    <recommendedName>
        <fullName evidence="10">ABC transporter domain-containing protein</fullName>
    </recommendedName>
</protein>
<evidence type="ECO:0000256" key="9">
    <source>
        <dbReference type="SAM" id="Phobius"/>
    </source>
</evidence>
<dbReference type="InterPro" id="IPR010929">
    <property type="entry name" value="PDR_CDR_ABC"/>
</dbReference>
<feature type="domain" description="ABC transporter" evidence="10">
    <location>
        <begin position="813"/>
        <end position="1056"/>
    </location>
</feature>
<evidence type="ECO:0000256" key="4">
    <source>
        <dbReference type="ARBA" id="ARBA00022692"/>
    </source>
</evidence>
<dbReference type="Gene3D" id="3.40.50.300">
    <property type="entry name" value="P-loop containing nucleotide triphosphate hydrolases"/>
    <property type="match status" value="2"/>
</dbReference>
<name>W9HL98_FUSOX</name>
<dbReference type="SUPFAM" id="SSF52540">
    <property type="entry name" value="P-loop containing nucleoside triphosphate hydrolases"/>
    <property type="match status" value="2"/>
</dbReference>
<dbReference type="GO" id="GO:0005524">
    <property type="term" value="F:ATP binding"/>
    <property type="evidence" value="ECO:0007669"/>
    <property type="project" value="UniProtKB-KW"/>
</dbReference>
<dbReference type="InterPro" id="IPR034001">
    <property type="entry name" value="ABCG_PDR_1"/>
</dbReference>
<reference evidence="11 12" key="1">
    <citation type="submission" date="2011-06" db="EMBL/GenBank/DDBJ databases">
        <title>The Genome Sequence of Fusarium oxysporum FOSC 3-a.</title>
        <authorList>
            <consortium name="The Broad Institute Genome Sequencing Platform"/>
            <person name="Ma L.-J."/>
            <person name="Gale L.R."/>
            <person name="Schwartz D.C."/>
            <person name="Zhou S."/>
            <person name="Corby-Kistler H."/>
            <person name="Young S.K."/>
            <person name="Zeng Q."/>
            <person name="Gargeya S."/>
            <person name="Fitzgerald M."/>
            <person name="Haas B."/>
            <person name="Abouelleil A."/>
            <person name="Alvarado L."/>
            <person name="Arachchi H.M."/>
            <person name="Berlin A."/>
            <person name="Brown A."/>
            <person name="Chapman S.B."/>
            <person name="Chen Z."/>
            <person name="Dunbar C."/>
            <person name="Freedman E."/>
            <person name="Gearin G."/>
            <person name="Gellesch M."/>
            <person name="Goldberg J."/>
            <person name="Griggs A."/>
            <person name="Gujja S."/>
            <person name="Heiman D."/>
            <person name="Howarth C."/>
            <person name="Larson L."/>
            <person name="Lui A."/>
            <person name="MacDonald P.J.P."/>
            <person name="Mehta T."/>
            <person name="Montmayeur A."/>
            <person name="Murphy C."/>
            <person name="Neiman D."/>
            <person name="Pearson M."/>
            <person name="Priest M."/>
            <person name="Roberts A."/>
            <person name="Saif S."/>
            <person name="Shea T."/>
            <person name="Shenoy N."/>
            <person name="Sisk P."/>
            <person name="Stolte C."/>
            <person name="Sykes S."/>
            <person name="Wortman J."/>
            <person name="Nusbaum C."/>
            <person name="Birren B."/>
        </authorList>
    </citation>
    <scope>NUCLEOTIDE SEQUENCE [LARGE SCALE GENOMIC DNA]</scope>
    <source>
        <strain evidence="12">FOSC 3-a</strain>
    </source>
</reference>
<keyword evidence="8 9" id="KW-0472">Membrane</keyword>